<dbReference type="Proteomes" id="UP000000517">
    <property type="component" value="Chromosome"/>
</dbReference>
<evidence type="ECO:0000313" key="3">
    <source>
        <dbReference type="Proteomes" id="UP000000517"/>
    </source>
</evidence>
<feature type="chain" id="PRO_5003128061" description="Lipoprotein" evidence="1">
    <location>
        <begin position="35"/>
        <end position="140"/>
    </location>
</feature>
<dbReference type="EMBL" id="CP002158">
    <property type="protein sequence ID" value="ADL27151.1"/>
    <property type="molecule type" value="Genomic_DNA"/>
</dbReference>
<evidence type="ECO:0000313" key="2">
    <source>
        <dbReference type="EMBL" id="ADL27151.1"/>
    </source>
</evidence>
<proteinExistence type="predicted"/>
<dbReference type="AlphaFoldDB" id="D9S820"/>
<sequence length="140" mass="15090">MDTKTKCQYRFTNRGKIMKLPIFRCLLLAGILAAAWNCSESAATQDSASNKTSNLQIPQNLVVSEPSYFYQLGTTYYIIAPKTMTVSDGSGNVIGTFNTSTGAIMSLSGEIIAINLDLSKLPMVSPTVPSKDLIAVDLDT</sequence>
<protein>
    <recommendedName>
        <fullName evidence="4">Lipoprotein</fullName>
    </recommendedName>
</protein>
<organism evidence="2 3">
    <name type="scientific">Fibrobacter succinogenes (strain ATCC 19169 / S85)</name>
    <dbReference type="NCBI Taxonomy" id="59374"/>
    <lineage>
        <taxon>Bacteria</taxon>
        <taxon>Pseudomonadati</taxon>
        <taxon>Fibrobacterota</taxon>
        <taxon>Fibrobacteria</taxon>
        <taxon>Fibrobacterales</taxon>
        <taxon>Fibrobacteraceae</taxon>
        <taxon>Fibrobacter</taxon>
    </lineage>
</organism>
<dbReference type="HOGENOM" id="CLU_1832185_0_0_0"/>
<name>D9S820_FIBSS</name>
<feature type="signal peptide" evidence="1">
    <location>
        <begin position="1"/>
        <end position="34"/>
    </location>
</feature>
<gene>
    <name evidence="2" type="ordered locus">FSU_0785</name>
</gene>
<dbReference type="KEGG" id="fsc:FSU_0785"/>
<accession>D9S820</accession>
<reference evidence="3" key="1">
    <citation type="submission" date="2010-08" db="EMBL/GenBank/DDBJ databases">
        <title>Complete sequence of Fibrobacter succinogenes subsp. succinogenes S85.</title>
        <authorList>
            <person name="Durkin A.S."/>
            <person name="Nelson K.E."/>
            <person name="Morrison M."/>
            <person name="Forsberg C.W."/>
            <person name="Wilson D.B."/>
            <person name="Russell J.B."/>
            <person name="Cann I.K.O."/>
            <person name="Mackie R.I."/>
            <person name="White B.A."/>
        </authorList>
    </citation>
    <scope>NUCLEOTIDE SEQUENCE [LARGE SCALE GENOMIC DNA]</scope>
    <source>
        <strain evidence="3">ATCC 19169 / S85</strain>
    </source>
</reference>
<keyword evidence="1" id="KW-0732">Signal</keyword>
<evidence type="ECO:0008006" key="4">
    <source>
        <dbReference type="Google" id="ProtNLM"/>
    </source>
</evidence>
<dbReference type="STRING" id="59374.FSU_0785"/>
<evidence type="ECO:0000256" key="1">
    <source>
        <dbReference type="SAM" id="SignalP"/>
    </source>
</evidence>